<dbReference type="Gene3D" id="1.10.1040.10">
    <property type="entry name" value="N-(1-d-carboxylethyl)-l-norvaline Dehydrogenase, domain 2"/>
    <property type="match status" value="1"/>
</dbReference>
<evidence type="ECO:0000256" key="4">
    <source>
        <dbReference type="ARBA" id="ARBA00030287"/>
    </source>
</evidence>
<feature type="domain" description="PWWP" evidence="9">
    <location>
        <begin position="12"/>
        <end position="70"/>
    </location>
</feature>
<dbReference type="Pfam" id="PF00855">
    <property type="entry name" value="PWWP"/>
    <property type="match status" value="1"/>
</dbReference>
<evidence type="ECO:0000256" key="3">
    <source>
        <dbReference type="ARBA" id="ARBA00022454"/>
    </source>
</evidence>
<dbReference type="Pfam" id="PF03446">
    <property type="entry name" value="NAD_binding_2"/>
    <property type="match status" value="1"/>
</dbReference>
<evidence type="ECO:0000256" key="2">
    <source>
        <dbReference type="ARBA" id="ARBA00007598"/>
    </source>
</evidence>
<feature type="region of interest" description="Disordered" evidence="8">
    <location>
        <begin position="1330"/>
        <end position="1363"/>
    </location>
</feature>
<feature type="compositionally biased region" description="Basic and acidic residues" evidence="8">
    <location>
        <begin position="1538"/>
        <end position="1552"/>
    </location>
</feature>
<evidence type="ECO:0000256" key="8">
    <source>
        <dbReference type="SAM" id="MobiDB-lite"/>
    </source>
</evidence>
<evidence type="ECO:0000256" key="6">
    <source>
        <dbReference type="ARBA" id="ARBA00034140"/>
    </source>
</evidence>
<evidence type="ECO:0000313" key="10">
    <source>
        <dbReference type="EMBL" id="KAJ1098351.1"/>
    </source>
</evidence>
<sequence>MATMVAGPSLRQGDLVWGKLGKYPPWPGKIVTAPKDLKKPQGKKCFFVKFFGTEDHAWIRVEQLKPFHAYKEEMMKAAKGKRFQQAVDAVEEFLKKAKARELAKEQAKEQSSTEEKKRRNSNEEKIKKIPTSEKRKLEGKMKKASGVLKKKTISSEMKKKSLAKEIKKKLLASTIKKKVLSTDGKKKLLTSEEKKKILGKKCLPASGKKKTGTKKILTADGKKILSKKILSTKKKLLSADLKKKKIVTAEGKKKKVVTEGKKKILNASGKKKIIAADGKKMLRAEGKKMLTTDSKKKNLAVGKRILSGDGKKKIITAERKKIVAADRKKILLSTNHGSKTHLKGLEKQGPRKRGRPPKDDKDLSAPESSTIKRMMMGTLAGFKWQSPLSEPVRDDPHFHHFLLSQSEKSVSFHTSSKRFKLSDEEMGSTSIQAADSTAANGSINPTDKRIGFLGLGLMGSGIVSNLLKMGHSVTVWNRTAEKCDLFIQEGARLGRTPAEVVSMCDITFSCVADPKAAKDLVLGPSGVLQGIRPGKCYVDMSTVDPDTVIEVSRVIVSRGGRFLEAPVSGNQQLSNDGMLVILAAGDRGVYEDCSSCFQAMGKASFFLGDVGNAAKMMLILSMVQGSFMATIAEGLTLAQVTGQSQQTLLDILNQGQLASIFLDQKCQNILQGNFKPDLYLKYIQKDLRLAIALGDSVNHPTPMAAAANEVANLPHLQYNGTHVSQRLFSSESFEVGQGEEDTCEGGWGAVKTCRRKRREEGTHKRKKREEVICKRKREEVICDGDWTKEGIHKLKKKGQSSCSWLQDGEGTCKRRAKKFCGRDKETFEGGPTGQESNMELLTEEQQLGVSYMREKTWEKVHEGHLRVGAQKGDLGKEMQKKELREKVSLIEEGKPCQKILQRVSLTWGENSHGELRQDICDGEQRQGETCHRDQVVTSDREQKQRMSCYIEQGHEETFNNEHKQAGTYSSNRSQNDTSEQKCKEICSAEHEPEAHVEGQEILKVQPRQMMDYERVQWQKTCEVEQGEKTYKRGQRQEICEQEPRKEAYEQTQLMCELEQTKGLCEQERVQKSCEKEQRQESDEREHSSKTSEDQLIPWTKEREQGELVGEWEQRQESCKSKPRQDQEQKEEISGKQQRDDVGKKQKVGIGEERQGAGMREQCQGSGVGEQWQGAAVKEQGQGAAIEEQWQGPSVVVQLEETSELRPSTHEIMETLENIGNEHRWKTCGREIKKTSHEGEPSQEIFEREKMQKICEMKQRLEICKKEQRLETSNRELKLPICNERDKYENQTNEPFKRPYIEEASLKSREEDCDAKKQETIAEMMLQKEITSHDTHQKQMTSEEKPQKRASWNEEGNASLEHTKKEERKEIFTEAMSETSSQKGLHRMENLFGRERRKTCKLMLRNDNICEQKRANTNFKHEVSKDAVSSEMKCRKETVCLEGVEFCKGQFPKTTSEKEWNEVGGFQLGQREQSSTCRSVHTEKKHKCEIPQKDLLCMLGQSEEGISGLEQRKGGKVYDRKQIEDEITSGYGEAQSAGDLKESKRQDGSKQFEEDNQEIMHVEANKMHGTLPLNNSSCLKAHTDMGTCQVAEVEKNDCSVALKENAIYKITQVGDNICHLKQVEKPNSEITQVEEKTCFVAGIAETSQVEVDGACQMVQEEEETCQMAQVEEEICRIAVLAKEYWHISQVTDNECIAQIDETSCEIAKVLRSRVPRVETGGVPQFETQAFKVPETEGRTVEVSQDEATTGRMPQVEAHTIRLQQAEKSSAIMSQVEAQAIMVPHVEVKVLREPQITDQKSQISRVEVQDDKETQIETVAVAQMEAQTGGMPVEDTHTGWVPEIVADSDWVPEIKAQTGRVTEVESQTVSRLPLKVLIGHLAQVKSKTGQVPRLDALTTLVPKVETQTGRVQQVKPQPGSILKIKVMGDSMPLVETGRVLQVEADNGRLAQEESRTDTVPQVQTENGRVPQVNIDTIEIVQVEAEAAKLGQTVESSEMARIAEEYWQMARAAQATCHPQTDKISCHMVEAGTVMASQVQAGHNREAGADSMAQVAKTCQMARIAEEYFQMARAAQGSHEMAHSAIDRVIVVEPEMKHAQSACTDELTPLDVESCHMLQMEEEMCQMVQVEEPCHILEVVQEESCHMVEMEDESSFHMVEVAETCHMVVEEEETRHVVHVEEETCHIVHLEEACEIVQVEEGSCQMVHLEEDICHMVEVEEENCNMHQGADDPSQVRKDHCCQMVHAEETPSHMIQLEEPCQMEQIVGGNSQIAEMQEESCQIKHVKDQTCEAARVAEETRSVIEIDHKVSQLLHEEDNSCQIIEVDAQSSELVDVVEDNCHIIQIEDHASEIIHEGDSCQIIQMGTEAGEMVPVEEGTFQVVQTLTKRPFEMVHDEEQEVTEINDLEKDNTCQMGQEVSSLPLSCVGNVPCQTYPVEEVLYQVEHVHDAPHQLFPLGDRSCQATQVGDVHCRSEQVELSAQLDEQSCNMAQMEGVAYLTAQIEGVPCQVSTVQELSRHMSQGQGVPYHLARLGELPYHMTRVEEVCCQMAQEEEVSCEMAQVEEHCCQMVQVVMRETYEIVQVEDDDNSDMIQIEERCETQPLDEQCGMEPRDEELISYGGSELITSKKI</sequence>
<dbReference type="CDD" id="cd05836">
    <property type="entry name" value="PWWP_GLYR1"/>
    <property type="match status" value="1"/>
</dbReference>
<comment type="caution">
    <text evidence="10">The sequence shown here is derived from an EMBL/GenBank/DDBJ whole genome shotgun (WGS) entry which is preliminary data.</text>
</comment>
<evidence type="ECO:0000256" key="1">
    <source>
        <dbReference type="ARBA" id="ARBA00004286"/>
    </source>
</evidence>
<feature type="compositionally biased region" description="Basic and acidic residues" evidence="8">
    <location>
        <begin position="1330"/>
        <end position="1346"/>
    </location>
</feature>
<dbReference type="GO" id="GO:0050661">
    <property type="term" value="F:NADP binding"/>
    <property type="evidence" value="ECO:0007669"/>
    <property type="project" value="InterPro"/>
</dbReference>
<protein>
    <recommendedName>
        <fullName evidence="6">Cytokine-like nuclear factor N-PAC</fullName>
    </recommendedName>
    <alternativeName>
        <fullName evidence="4">Glyoxylate reductase 1 homolog</fullName>
    </alternativeName>
    <alternativeName>
        <fullName evidence="5">Nuclear protein NP60</fullName>
    </alternativeName>
    <alternativeName>
        <fullName evidence="7">Putative oxidoreductase GLYR1</fullName>
    </alternativeName>
</protein>
<keyword evidence="3" id="KW-0158">Chromosome</keyword>
<dbReference type="InterPro" id="IPR000313">
    <property type="entry name" value="PWWP_dom"/>
</dbReference>
<accession>A0AAV7M4P3</accession>
<dbReference type="SUPFAM" id="SSF48179">
    <property type="entry name" value="6-phosphogluconate dehydrogenase C-terminal domain-like"/>
    <property type="match status" value="1"/>
</dbReference>
<dbReference type="InterPro" id="IPR006115">
    <property type="entry name" value="6PGDH_NADP-bd"/>
</dbReference>
<dbReference type="GO" id="GO:0000785">
    <property type="term" value="C:chromatin"/>
    <property type="evidence" value="ECO:0007669"/>
    <property type="project" value="TreeGrafter"/>
</dbReference>
<feature type="compositionally biased region" description="Basic and acidic residues" evidence="8">
    <location>
        <begin position="1099"/>
        <end position="1154"/>
    </location>
</feature>
<feature type="region of interest" description="Disordered" evidence="8">
    <location>
        <begin position="1074"/>
        <end position="1168"/>
    </location>
</feature>
<dbReference type="FunFam" id="3.40.50.720:FF:000058">
    <property type="entry name" value="Putative oxidoreductase GLYR1 homolog"/>
    <property type="match status" value="1"/>
</dbReference>
<dbReference type="PANTHER" id="PTHR43580">
    <property type="entry name" value="OXIDOREDUCTASE GLYR1-RELATED"/>
    <property type="match status" value="1"/>
</dbReference>
<dbReference type="PROSITE" id="PS50812">
    <property type="entry name" value="PWWP"/>
    <property type="match status" value="1"/>
</dbReference>
<dbReference type="Proteomes" id="UP001066276">
    <property type="component" value="Chromosome 10"/>
</dbReference>
<comment type="subcellular location">
    <subcellularLocation>
        <location evidence="1">Chromosome</location>
    </subcellularLocation>
</comment>
<dbReference type="SUPFAM" id="SSF63748">
    <property type="entry name" value="Tudor/PWWP/MBT"/>
    <property type="match status" value="1"/>
</dbReference>
<name>A0AAV7M4P3_PLEWA</name>
<dbReference type="Pfam" id="PF14833">
    <property type="entry name" value="NAD_binding_11"/>
    <property type="match status" value="1"/>
</dbReference>
<evidence type="ECO:0000259" key="9">
    <source>
        <dbReference type="PROSITE" id="PS50812"/>
    </source>
</evidence>
<feature type="region of interest" description="Disordered" evidence="8">
    <location>
        <begin position="104"/>
        <end position="150"/>
    </location>
</feature>
<feature type="compositionally biased region" description="Basic and acidic residues" evidence="8">
    <location>
        <begin position="1074"/>
        <end position="1092"/>
    </location>
</feature>
<dbReference type="SMART" id="SM00293">
    <property type="entry name" value="PWWP"/>
    <property type="match status" value="1"/>
</dbReference>
<dbReference type="GO" id="GO:0140673">
    <property type="term" value="P:transcription elongation-coupled chromatin remodeling"/>
    <property type="evidence" value="ECO:0007669"/>
    <property type="project" value="TreeGrafter"/>
</dbReference>
<dbReference type="InterPro" id="IPR008927">
    <property type="entry name" value="6-PGluconate_DH-like_C_sf"/>
</dbReference>
<feature type="region of interest" description="Disordered" evidence="8">
    <location>
        <begin position="1527"/>
        <end position="1552"/>
    </location>
</feature>
<evidence type="ECO:0000256" key="5">
    <source>
        <dbReference type="ARBA" id="ARBA00032038"/>
    </source>
</evidence>
<dbReference type="Gene3D" id="2.30.30.140">
    <property type="match status" value="1"/>
</dbReference>
<proteinExistence type="inferred from homology"/>
<keyword evidence="11" id="KW-1185">Reference proteome</keyword>
<feature type="compositionally biased region" description="Polar residues" evidence="8">
    <location>
        <begin position="966"/>
        <end position="976"/>
    </location>
</feature>
<gene>
    <name evidence="10" type="ORF">NDU88_003464</name>
</gene>
<dbReference type="EMBL" id="JANPWB010000014">
    <property type="protein sequence ID" value="KAJ1098351.1"/>
    <property type="molecule type" value="Genomic_DNA"/>
</dbReference>
<reference evidence="10" key="1">
    <citation type="journal article" date="2022" name="bioRxiv">
        <title>Sequencing and chromosome-scale assembly of the giantPleurodeles waltlgenome.</title>
        <authorList>
            <person name="Brown T."/>
            <person name="Elewa A."/>
            <person name="Iarovenko S."/>
            <person name="Subramanian E."/>
            <person name="Araus A.J."/>
            <person name="Petzold A."/>
            <person name="Susuki M."/>
            <person name="Suzuki K.-i.T."/>
            <person name="Hayashi T."/>
            <person name="Toyoda A."/>
            <person name="Oliveira C."/>
            <person name="Osipova E."/>
            <person name="Leigh N.D."/>
            <person name="Simon A."/>
            <person name="Yun M.H."/>
        </authorList>
    </citation>
    <scope>NUCLEOTIDE SEQUENCE</scope>
    <source>
        <strain evidence="10">20211129_DDA</strain>
        <tissue evidence="10">Liver</tissue>
    </source>
</reference>
<dbReference type="InterPro" id="IPR013328">
    <property type="entry name" value="6PGD_dom2"/>
</dbReference>
<dbReference type="GO" id="GO:0031491">
    <property type="term" value="F:nucleosome binding"/>
    <property type="evidence" value="ECO:0007669"/>
    <property type="project" value="TreeGrafter"/>
</dbReference>
<dbReference type="InterPro" id="IPR036291">
    <property type="entry name" value="NAD(P)-bd_dom_sf"/>
</dbReference>
<dbReference type="GO" id="GO:0051287">
    <property type="term" value="F:NAD binding"/>
    <property type="evidence" value="ECO:0007669"/>
    <property type="project" value="InterPro"/>
</dbReference>
<feature type="compositionally biased region" description="Basic and acidic residues" evidence="8">
    <location>
        <begin position="104"/>
        <end position="141"/>
    </location>
</feature>
<dbReference type="GO" id="GO:0003677">
    <property type="term" value="F:DNA binding"/>
    <property type="evidence" value="ECO:0007669"/>
    <property type="project" value="TreeGrafter"/>
</dbReference>
<comment type="similarity">
    <text evidence="2">Belongs to the HIBADH-related family. NP60 subfamily.</text>
</comment>
<dbReference type="PANTHER" id="PTHR43580:SF2">
    <property type="entry name" value="CYTOKINE-LIKE NUCLEAR FACTOR N-PAC"/>
    <property type="match status" value="1"/>
</dbReference>
<feature type="region of interest" description="Disordered" evidence="8">
    <location>
        <begin position="957"/>
        <end position="976"/>
    </location>
</feature>
<dbReference type="InterPro" id="IPR051265">
    <property type="entry name" value="HIBADH-related_NP60_sf"/>
</dbReference>
<dbReference type="InterPro" id="IPR035501">
    <property type="entry name" value="GLYR1_PWWP"/>
</dbReference>
<feature type="region of interest" description="Disordered" evidence="8">
    <location>
        <begin position="333"/>
        <end position="370"/>
    </location>
</feature>
<organism evidence="10 11">
    <name type="scientific">Pleurodeles waltl</name>
    <name type="common">Iberian ribbed newt</name>
    <dbReference type="NCBI Taxonomy" id="8319"/>
    <lineage>
        <taxon>Eukaryota</taxon>
        <taxon>Metazoa</taxon>
        <taxon>Chordata</taxon>
        <taxon>Craniata</taxon>
        <taxon>Vertebrata</taxon>
        <taxon>Euteleostomi</taxon>
        <taxon>Amphibia</taxon>
        <taxon>Batrachia</taxon>
        <taxon>Caudata</taxon>
        <taxon>Salamandroidea</taxon>
        <taxon>Salamandridae</taxon>
        <taxon>Pleurodelinae</taxon>
        <taxon>Pleurodeles</taxon>
    </lineage>
</organism>
<evidence type="ECO:0000256" key="7">
    <source>
        <dbReference type="ARBA" id="ARBA00034145"/>
    </source>
</evidence>
<evidence type="ECO:0000313" key="11">
    <source>
        <dbReference type="Proteomes" id="UP001066276"/>
    </source>
</evidence>
<dbReference type="InterPro" id="IPR029154">
    <property type="entry name" value="HIBADH-like_NADP-bd"/>
</dbReference>
<dbReference type="SUPFAM" id="SSF51735">
    <property type="entry name" value="NAD(P)-binding Rossmann-fold domains"/>
    <property type="match status" value="1"/>
</dbReference>
<dbReference type="Gene3D" id="3.40.50.720">
    <property type="entry name" value="NAD(P)-binding Rossmann-like Domain"/>
    <property type="match status" value="1"/>
</dbReference>